<dbReference type="CDD" id="cd08349">
    <property type="entry name" value="BLMA_like"/>
    <property type="match status" value="1"/>
</dbReference>
<evidence type="ECO:0000256" key="1">
    <source>
        <dbReference type="ARBA" id="ARBA00023251"/>
    </source>
</evidence>
<dbReference type="GO" id="GO:0046677">
    <property type="term" value="P:response to antibiotic"/>
    <property type="evidence" value="ECO:0007669"/>
    <property type="project" value="UniProtKB-KW"/>
</dbReference>
<sequence length="122" mass="14260">MERKEHLLRGIPVLASLDIKKTVEFYKTKLGFNRLGYLDDNYAIIARDNFVVHFWKCNDKIHPENTSCYVDVEDVDTLYEELKTFGVIHPNGKLRDHDHGMREFAILDEDGNMIKFGQEISN</sequence>
<organism evidence="3 4">
    <name type="scientific">Winogradskyella luteola</name>
    <dbReference type="NCBI Taxonomy" id="2828330"/>
    <lineage>
        <taxon>Bacteria</taxon>
        <taxon>Pseudomonadati</taxon>
        <taxon>Bacteroidota</taxon>
        <taxon>Flavobacteriia</taxon>
        <taxon>Flavobacteriales</taxon>
        <taxon>Flavobacteriaceae</taxon>
        <taxon>Winogradskyella</taxon>
    </lineage>
</organism>
<evidence type="ECO:0000313" key="4">
    <source>
        <dbReference type="Proteomes" id="UP001138894"/>
    </source>
</evidence>
<dbReference type="AlphaFoldDB" id="A0A9X1F9Y1"/>
<accession>A0A9X1F9Y1</accession>
<reference evidence="3" key="1">
    <citation type="submission" date="2021-04" db="EMBL/GenBank/DDBJ databases">
        <authorList>
            <person name="Pira H."/>
            <person name="Risdian C."/>
            <person name="Wink J."/>
        </authorList>
    </citation>
    <scope>NUCLEOTIDE SEQUENCE</scope>
    <source>
        <strain evidence="3">WHY3</strain>
    </source>
</reference>
<name>A0A9X1F9Y1_9FLAO</name>
<dbReference type="Pfam" id="PF00903">
    <property type="entry name" value="Glyoxalase"/>
    <property type="match status" value="1"/>
</dbReference>
<protein>
    <submittedName>
        <fullName evidence="3">VOC family protein</fullName>
    </submittedName>
</protein>
<dbReference type="PROSITE" id="PS51819">
    <property type="entry name" value="VOC"/>
    <property type="match status" value="1"/>
</dbReference>
<dbReference type="InterPro" id="IPR000335">
    <property type="entry name" value="Bleomycin-R"/>
</dbReference>
<dbReference type="InterPro" id="IPR037523">
    <property type="entry name" value="VOC_core"/>
</dbReference>
<evidence type="ECO:0000259" key="2">
    <source>
        <dbReference type="PROSITE" id="PS51819"/>
    </source>
</evidence>
<gene>
    <name evidence="3" type="ORF">KCG49_12520</name>
</gene>
<proteinExistence type="predicted"/>
<keyword evidence="4" id="KW-1185">Reference proteome</keyword>
<dbReference type="Proteomes" id="UP001138894">
    <property type="component" value="Unassembled WGS sequence"/>
</dbReference>
<feature type="domain" description="VOC" evidence="2">
    <location>
        <begin position="3"/>
        <end position="119"/>
    </location>
</feature>
<evidence type="ECO:0000313" key="3">
    <source>
        <dbReference type="EMBL" id="MBV7270015.1"/>
    </source>
</evidence>
<dbReference type="RefSeq" id="WP_218546949.1">
    <property type="nucleotide sequence ID" value="NZ_JAGSPD010000010.1"/>
</dbReference>
<dbReference type="InterPro" id="IPR004360">
    <property type="entry name" value="Glyas_Fos-R_dOase_dom"/>
</dbReference>
<keyword evidence="1" id="KW-0046">Antibiotic resistance</keyword>
<comment type="caution">
    <text evidence="3">The sequence shown here is derived from an EMBL/GenBank/DDBJ whole genome shotgun (WGS) entry which is preliminary data.</text>
</comment>
<dbReference type="EMBL" id="JAGSPD010000010">
    <property type="protein sequence ID" value="MBV7270015.1"/>
    <property type="molecule type" value="Genomic_DNA"/>
</dbReference>